<dbReference type="InterPro" id="IPR001041">
    <property type="entry name" value="2Fe-2S_ferredoxin-type"/>
</dbReference>
<dbReference type="Pfam" id="PF00111">
    <property type="entry name" value="Fer2"/>
    <property type="match status" value="1"/>
</dbReference>
<comment type="cofactor">
    <cofactor evidence="1">
        <name>FAD</name>
        <dbReference type="ChEBI" id="CHEBI:57692"/>
    </cofactor>
</comment>
<dbReference type="SUPFAM" id="SSF63380">
    <property type="entry name" value="Riboflavin synthase domain-like"/>
    <property type="match status" value="1"/>
</dbReference>
<dbReference type="Gene3D" id="3.10.20.30">
    <property type="match status" value="1"/>
</dbReference>
<dbReference type="PRINTS" id="PR00406">
    <property type="entry name" value="CYTB5RDTASE"/>
</dbReference>
<protein>
    <submittedName>
        <fullName evidence="12">Ring-1,2-phenylacetyl-CoA epoxidase subunit PaaE</fullName>
    </submittedName>
</protein>
<dbReference type="InterPro" id="IPR001433">
    <property type="entry name" value="OxRdtase_FAD/NAD-bd"/>
</dbReference>
<dbReference type="EMBL" id="FRDL01000003">
    <property type="protein sequence ID" value="SHN63013.1"/>
    <property type="molecule type" value="Genomic_DNA"/>
</dbReference>
<evidence type="ECO:0000313" key="13">
    <source>
        <dbReference type="Proteomes" id="UP000184066"/>
    </source>
</evidence>
<evidence type="ECO:0000256" key="8">
    <source>
        <dbReference type="ARBA" id="ARBA00023014"/>
    </source>
</evidence>
<dbReference type="InterPro" id="IPR011884">
    <property type="entry name" value="PaaE"/>
</dbReference>
<evidence type="ECO:0000259" key="10">
    <source>
        <dbReference type="PROSITE" id="PS51085"/>
    </source>
</evidence>
<keyword evidence="2" id="KW-0285">Flavoprotein</keyword>
<evidence type="ECO:0000313" key="12">
    <source>
        <dbReference type="EMBL" id="SHN63013.1"/>
    </source>
</evidence>
<dbReference type="InterPro" id="IPR001709">
    <property type="entry name" value="Flavoprot_Pyr_Nucl_cyt_Rdtase"/>
</dbReference>
<feature type="domain" description="2Fe-2S ferredoxin-type" evidence="10">
    <location>
        <begin position="266"/>
        <end position="357"/>
    </location>
</feature>
<dbReference type="CDD" id="cd06214">
    <property type="entry name" value="PA_degradation_oxidoreductase_like"/>
    <property type="match status" value="1"/>
</dbReference>
<dbReference type="Pfam" id="PF00175">
    <property type="entry name" value="NAD_binding_1"/>
    <property type="match status" value="1"/>
</dbReference>
<gene>
    <name evidence="12" type="ORF">SAMN05216200_103351</name>
</gene>
<dbReference type="CDD" id="cd00207">
    <property type="entry name" value="fer2"/>
    <property type="match status" value="1"/>
</dbReference>
<keyword evidence="3" id="KW-0001">2Fe-2S</keyword>
<name>A0A1M7SWX2_9RHOB</name>
<dbReference type="NCBIfam" id="TIGR02160">
    <property type="entry name" value="PA_CoA_Oxy5"/>
    <property type="match status" value="1"/>
</dbReference>
<dbReference type="InterPro" id="IPR012675">
    <property type="entry name" value="Beta-grasp_dom_sf"/>
</dbReference>
<dbReference type="Proteomes" id="UP000184066">
    <property type="component" value="Unassembled WGS sequence"/>
</dbReference>
<evidence type="ECO:0000256" key="2">
    <source>
        <dbReference type="ARBA" id="ARBA00022630"/>
    </source>
</evidence>
<comment type="cofactor">
    <cofactor evidence="9">
        <name>[2Fe-2S] cluster</name>
        <dbReference type="ChEBI" id="CHEBI:190135"/>
    </cofactor>
</comment>
<dbReference type="InterPro" id="IPR036010">
    <property type="entry name" value="2Fe-2S_ferredoxin-like_sf"/>
</dbReference>
<dbReference type="OrthoDB" id="9796486at2"/>
<reference evidence="12 13" key="1">
    <citation type="submission" date="2016-12" db="EMBL/GenBank/DDBJ databases">
        <authorList>
            <person name="Song W.-J."/>
            <person name="Kurnit D.M."/>
        </authorList>
    </citation>
    <scope>NUCLEOTIDE SEQUENCE [LARGE SCALE GENOMIC DNA]</scope>
    <source>
        <strain evidence="12 13">CGMCC 1.10808</strain>
    </source>
</reference>
<evidence type="ECO:0000256" key="4">
    <source>
        <dbReference type="ARBA" id="ARBA00022723"/>
    </source>
</evidence>
<evidence type="ECO:0000256" key="7">
    <source>
        <dbReference type="ARBA" id="ARBA00023004"/>
    </source>
</evidence>
<dbReference type="STRING" id="1189325.SAMN04488119_101349"/>
<evidence type="ECO:0000259" key="11">
    <source>
        <dbReference type="PROSITE" id="PS51384"/>
    </source>
</evidence>
<evidence type="ECO:0000256" key="3">
    <source>
        <dbReference type="ARBA" id="ARBA00022714"/>
    </source>
</evidence>
<sequence>MAHGFHELTVREVRPEAPDAVSVLFDVPEALRPAFAFRPGQHLTLRATIDGQDLRRAYSICSTPEGGLRVGVRKLEGGRFSTFVCERLRPGDRIQVMPPDGRFGVDPGGRHDYLLLAAGSGVTPILSICRAVLENEPESRVTMIYGNRATETIMFREELEDLKDRFIDRFELIHVLSRESQDVELLHGRIDAERLRRMARAGLIDPARHDAAFICGPGEMIETAAGALREMGMPEERIHFERFTPAEDAAPRPVSDAAARAAEQGAVIEAVLDGARKSFRVTRPGQTVLEAAQASGLEIPYSCAGGMCCTCRCKVVEGESEMAVNYSLEPWEVEAGYTLACQTRPRSERLVLDFDAV</sequence>
<keyword evidence="8" id="KW-0411">Iron-sulfur</keyword>
<dbReference type="PRINTS" id="PR00371">
    <property type="entry name" value="FPNCR"/>
</dbReference>
<keyword evidence="5" id="KW-0274">FAD</keyword>
<dbReference type="GO" id="GO:0050660">
    <property type="term" value="F:flavin adenine dinucleotide binding"/>
    <property type="evidence" value="ECO:0007669"/>
    <property type="project" value="TreeGrafter"/>
</dbReference>
<keyword evidence="4" id="KW-0479">Metal-binding</keyword>
<dbReference type="GO" id="GO:0051537">
    <property type="term" value="F:2 iron, 2 sulfur cluster binding"/>
    <property type="evidence" value="ECO:0007669"/>
    <property type="project" value="UniProtKB-KW"/>
</dbReference>
<dbReference type="SUPFAM" id="SSF54292">
    <property type="entry name" value="2Fe-2S ferredoxin-like"/>
    <property type="match status" value="1"/>
</dbReference>
<dbReference type="GO" id="GO:0046872">
    <property type="term" value="F:metal ion binding"/>
    <property type="evidence" value="ECO:0007669"/>
    <property type="project" value="UniProtKB-KW"/>
</dbReference>
<dbReference type="PROSITE" id="PS51085">
    <property type="entry name" value="2FE2S_FER_2"/>
    <property type="match status" value="1"/>
</dbReference>
<dbReference type="InterPro" id="IPR050415">
    <property type="entry name" value="MRET"/>
</dbReference>
<dbReference type="InterPro" id="IPR008333">
    <property type="entry name" value="Cbr1-like_FAD-bd_dom"/>
</dbReference>
<dbReference type="RefSeq" id="WP_072746910.1">
    <property type="nucleotide sequence ID" value="NZ_FOHL01000001.1"/>
</dbReference>
<dbReference type="PROSITE" id="PS51384">
    <property type="entry name" value="FAD_FR"/>
    <property type="match status" value="1"/>
</dbReference>
<evidence type="ECO:0000256" key="5">
    <source>
        <dbReference type="ARBA" id="ARBA00022827"/>
    </source>
</evidence>
<proteinExistence type="predicted"/>
<keyword evidence="13" id="KW-1185">Reference proteome</keyword>
<dbReference type="AlphaFoldDB" id="A0A1M7SWX2"/>
<dbReference type="InterPro" id="IPR039261">
    <property type="entry name" value="FNR_nucleotide-bd"/>
</dbReference>
<keyword evidence="6" id="KW-0560">Oxidoreductase</keyword>
<dbReference type="PANTHER" id="PTHR47354:SF8">
    <property type="entry name" value="1,2-PHENYLACETYL-COA EPOXIDASE, SUBUNIT E"/>
    <property type="match status" value="1"/>
</dbReference>
<dbReference type="GO" id="GO:0010124">
    <property type="term" value="P:phenylacetate catabolic process"/>
    <property type="evidence" value="ECO:0007669"/>
    <property type="project" value="InterPro"/>
</dbReference>
<dbReference type="GO" id="GO:0016491">
    <property type="term" value="F:oxidoreductase activity"/>
    <property type="evidence" value="ECO:0007669"/>
    <property type="project" value="UniProtKB-KW"/>
</dbReference>
<dbReference type="Gene3D" id="2.40.30.10">
    <property type="entry name" value="Translation factors"/>
    <property type="match status" value="1"/>
</dbReference>
<dbReference type="InterPro" id="IPR017938">
    <property type="entry name" value="Riboflavin_synthase-like_b-brl"/>
</dbReference>
<dbReference type="Pfam" id="PF00970">
    <property type="entry name" value="FAD_binding_6"/>
    <property type="match status" value="1"/>
</dbReference>
<evidence type="ECO:0000256" key="6">
    <source>
        <dbReference type="ARBA" id="ARBA00023002"/>
    </source>
</evidence>
<feature type="domain" description="FAD-binding FR-type" evidence="11">
    <location>
        <begin position="3"/>
        <end position="106"/>
    </location>
</feature>
<evidence type="ECO:0000256" key="1">
    <source>
        <dbReference type="ARBA" id="ARBA00001974"/>
    </source>
</evidence>
<dbReference type="InterPro" id="IPR017927">
    <property type="entry name" value="FAD-bd_FR_type"/>
</dbReference>
<keyword evidence="7" id="KW-0408">Iron</keyword>
<dbReference type="PANTHER" id="PTHR47354">
    <property type="entry name" value="NADH OXIDOREDUCTASE HCR"/>
    <property type="match status" value="1"/>
</dbReference>
<accession>A0A1M7SWX2</accession>
<dbReference type="Gene3D" id="3.40.50.80">
    <property type="entry name" value="Nucleotide-binding domain of ferredoxin-NADP reductase (FNR) module"/>
    <property type="match status" value="1"/>
</dbReference>
<dbReference type="SUPFAM" id="SSF52343">
    <property type="entry name" value="Ferredoxin reductase-like, C-terminal NADP-linked domain"/>
    <property type="match status" value="1"/>
</dbReference>
<evidence type="ECO:0000256" key="9">
    <source>
        <dbReference type="ARBA" id="ARBA00034078"/>
    </source>
</evidence>
<organism evidence="12 13">
    <name type="scientific">Oceanicella actignis</name>
    <dbReference type="NCBI Taxonomy" id="1189325"/>
    <lineage>
        <taxon>Bacteria</taxon>
        <taxon>Pseudomonadati</taxon>
        <taxon>Pseudomonadota</taxon>
        <taxon>Alphaproteobacteria</taxon>
        <taxon>Rhodobacterales</taxon>
        <taxon>Paracoccaceae</taxon>
        <taxon>Oceanicella</taxon>
    </lineage>
</organism>